<dbReference type="Gene3D" id="1.25.40.10">
    <property type="entry name" value="Tetratricopeptide repeat domain"/>
    <property type="match status" value="3"/>
</dbReference>
<dbReference type="PROSITE" id="PS51755">
    <property type="entry name" value="OMPR_PHOB"/>
    <property type="match status" value="1"/>
</dbReference>
<sequence>MRFGVLGPLAVWTADGTLVAVRGLKVRTLLADLLVQEGRPVSAERLIDDLWGPARPADAAGALQVKVSQLRRALEDAEPGGRALVVFQAPGYLLRAAPEQVDAGRFAAFLARARGTADPRARAALLTDALALWRGPAYAPFADEPFARATITRLEEQRLTAVEDLLEARLALGEHTALVGELRDLVARHPLRERLRAAQMRALYRAGRQSEALDGFAELRDRLREELGLDPGPELAELQRAILTQDPDLAPGRPRSNLPAPPGELIGREEAVAEVRGLLQEYRLVTLTGPGGVGKTRLALEVAARLVDGFPDGVWAVELGGHDRPDALAEAVAATLGVRDDAVQDPAAKPVPAADRVARALRGRRLLLVLDNCEHLIGPAAELAHRLLAAAPEVRILTTSREPLEVGGEAVWAVPPLEPPDAAQETAPAALRRSSAVRLFVARAAAASPGFALTAGNAGAVAAICRRLDGIPLALELAATRVRALGADEVAARLRDRFRLLSAGRRDVPRRQRTLRAAIDWSWDLLAGPERAVLRRLSVHVDGCSLDAAEAVCAGDGVAAEDVAELLSRLVDRSMVVVAADPRGHRYRLLESVAVYCAERLREAGESEHARTRRDEYYAAFAERAAERLHGPDQGRWLERLDLEHANLRAAVESSVRHDRPDLALRLVNAMAWYWFLRGRLGEGRRLLDLSLAEVGTAPAAARAAAGAWRTGMEMLGRHGADRTQKVRAALEPFDHLDDPSGRARAEWFLAEILLGGADSSTGERLARRALDAFREAGDRWGTAATLTTLAHYALIRGDLAVCARHTERGAALFDALGDRWGRLRAADLLGRLAEIRGDYEGAAGLLREGLHLAETLGIWTQVSYLLSGLGRIALMTGDLAGAERLHEKAMRLATEQSNRPGEVFAELGLAMGARRQGRLDVAEELLRDALDWQQRVGFAPGVALTLSELGFVAEQRGDARSARQAHLDALTVARRTGDPRATALALEGLAAAHTLMNEHHQAARLLGAATAARESTGAPLPSAADTDVARTMATLCKALGEKTLTTELQQGRTTDPQELVAHQSPPPP</sequence>
<dbReference type="Pfam" id="PF25872">
    <property type="entry name" value="HTH_77"/>
    <property type="match status" value="1"/>
</dbReference>
<proteinExistence type="inferred from homology"/>
<dbReference type="SMART" id="SM00862">
    <property type="entry name" value="Trans_reg_C"/>
    <property type="match status" value="1"/>
</dbReference>
<dbReference type="Pfam" id="PF13424">
    <property type="entry name" value="TPR_12"/>
    <property type="match status" value="1"/>
</dbReference>
<dbReference type="PRINTS" id="PR00364">
    <property type="entry name" value="DISEASERSIST"/>
</dbReference>
<evidence type="ECO:0000259" key="5">
    <source>
        <dbReference type="PROSITE" id="PS51755"/>
    </source>
</evidence>
<dbReference type="InterPro" id="IPR027417">
    <property type="entry name" value="P-loop_NTPase"/>
</dbReference>
<dbReference type="SUPFAM" id="SSF46894">
    <property type="entry name" value="C-terminal effector domain of the bipartite response regulators"/>
    <property type="match status" value="1"/>
</dbReference>
<evidence type="ECO:0000313" key="6">
    <source>
        <dbReference type="EMBL" id="NYD46376.1"/>
    </source>
</evidence>
<evidence type="ECO:0000256" key="1">
    <source>
        <dbReference type="ARBA" id="ARBA00005820"/>
    </source>
</evidence>
<dbReference type="SMART" id="SM01043">
    <property type="entry name" value="BTAD"/>
    <property type="match status" value="1"/>
</dbReference>
<protein>
    <submittedName>
        <fullName evidence="6">Putative ATPase/DNA-binding SARP family transcriptional activator</fullName>
    </submittedName>
</protein>
<dbReference type="Pfam" id="PF03704">
    <property type="entry name" value="BTAD"/>
    <property type="match status" value="1"/>
</dbReference>
<dbReference type="GO" id="GO:0003677">
    <property type="term" value="F:DNA binding"/>
    <property type="evidence" value="ECO:0007669"/>
    <property type="project" value="UniProtKB-UniRule"/>
</dbReference>
<dbReference type="GO" id="GO:0006355">
    <property type="term" value="P:regulation of DNA-templated transcription"/>
    <property type="evidence" value="ECO:0007669"/>
    <property type="project" value="InterPro"/>
</dbReference>
<name>A0A7Y9EEP0_9ACTN</name>
<evidence type="ECO:0000256" key="3">
    <source>
        <dbReference type="PROSITE-ProRule" id="PRU01091"/>
    </source>
</evidence>
<dbReference type="EMBL" id="JACCBA010000001">
    <property type="protein sequence ID" value="NYD46376.1"/>
    <property type="molecule type" value="Genomic_DNA"/>
</dbReference>
<dbReference type="GO" id="GO:0043531">
    <property type="term" value="F:ADP binding"/>
    <property type="evidence" value="ECO:0007669"/>
    <property type="project" value="InterPro"/>
</dbReference>
<dbReference type="Proteomes" id="UP000529783">
    <property type="component" value="Unassembled WGS sequence"/>
</dbReference>
<evidence type="ECO:0000256" key="4">
    <source>
        <dbReference type="SAM" id="MobiDB-lite"/>
    </source>
</evidence>
<keyword evidence="2 3" id="KW-0238">DNA-binding</keyword>
<dbReference type="Pfam" id="PF00486">
    <property type="entry name" value="Trans_reg_C"/>
    <property type="match status" value="1"/>
</dbReference>
<dbReference type="InterPro" id="IPR001867">
    <property type="entry name" value="OmpR/PhoB-type_DNA-bd"/>
</dbReference>
<evidence type="ECO:0000256" key="2">
    <source>
        <dbReference type="ARBA" id="ARBA00023125"/>
    </source>
</evidence>
<dbReference type="CDD" id="cd15831">
    <property type="entry name" value="BTAD"/>
    <property type="match status" value="1"/>
</dbReference>
<gene>
    <name evidence="6" type="ORF">BJY14_002359</name>
</gene>
<evidence type="ECO:0000313" key="7">
    <source>
        <dbReference type="Proteomes" id="UP000529783"/>
    </source>
</evidence>
<dbReference type="InterPro" id="IPR002182">
    <property type="entry name" value="NB-ARC"/>
</dbReference>
<dbReference type="PANTHER" id="PTHR47691:SF3">
    <property type="entry name" value="HTH-TYPE TRANSCRIPTIONAL REGULATOR RV0890C-RELATED"/>
    <property type="match status" value="1"/>
</dbReference>
<dbReference type="RefSeq" id="WP_179843642.1">
    <property type="nucleotide sequence ID" value="NZ_JACCBA010000001.1"/>
</dbReference>
<dbReference type="Gene3D" id="3.40.50.300">
    <property type="entry name" value="P-loop containing nucleotide triphosphate hydrolases"/>
    <property type="match status" value="1"/>
</dbReference>
<dbReference type="Pfam" id="PF00931">
    <property type="entry name" value="NB-ARC"/>
    <property type="match status" value="1"/>
</dbReference>
<organism evidence="6 7">
    <name type="scientific">Actinomadura luteofluorescens</name>
    <dbReference type="NCBI Taxonomy" id="46163"/>
    <lineage>
        <taxon>Bacteria</taxon>
        <taxon>Bacillati</taxon>
        <taxon>Actinomycetota</taxon>
        <taxon>Actinomycetes</taxon>
        <taxon>Streptosporangiales</taxon>
        <taxon>Thermomonosporaceae</taxon>
        <taxon>Actinomadura</taxon>
    </lineage>
</organism>
<dbReference type="SMART" id="SM00028">
    <property type="entry name" value="TPR"/>
    <property type="match status" value="4"/>
</dbReference>
<accession>A0A7Y9EEP0</accession>
<feature type="domain" description="OmpR/PhoB-type" evidence="5">
    <location>
        <begin position="1"/>
        <end position="96"/>
    </location>
</feature>
<comment type="caution">
    <text evidence="6">The sequence shown here is derived from an EMBL/GenBank/DDBJ whole genome shotgun (WGS) entry which is preliminary data.</text>
</comment>
<reference evidence="6 7" key="1">
    <citation type="submission" date="2020-07" db="EMBL/GenBank/DDBJ databases">
        <title>Sequencing the genomes of 1000 actinobacteria strains.</title>
        <authorList>
            <person name="Klenk H.-P."/>
        </authorList>
    </citation>
    <scope>NUCLEOTIDE SEQUENCE [LARGE SCALE GENOMIC DNA]</scope>
    <source>
        <strain evidence="6 7">DSM 40398</strain>
    </source>
</reference>
<dbReference type="InterPro" id="IPR016032">
    <property type="entry name" value="Sig_transdc_resp-reg_C-effctor"/>
</dbReference>
<dbReference type="SUPFAM" id="SSF48452">
    <property type="entry name" value="TPR-like"/>
    <property type="match status" value="3"/>
</dbReference>
<dbReference type="InterPro" id="IPR036388">
    <property type="entry name" value="WH-like_DNA-bd_sf"/>
</dbReference>
<dbReference type="InterPro" id="IPR058852">
    <property type="entry name" value="HTH_77"/>
</dbReference>
<keyword evidence="7" id="KW-1185">Reference proteome</keyword>
<dbReference type="AlphaFoldDB" id="A0A7Y9EEP0"/>
<dbReference type="GO" id="GO:0000160">
    <property type="term" value="P:phosphorelay signal transduction system"/>
    <property type="evidence" value="ECO:0007669"/>
    <property type="project" value="InterPro"/>
</dbReference>
<feature type="region of interest" description="Disordered" evidence="4">
    <location>
        <begin position="1050"/>
        <end position="1069"/>
    </location>
</feature>
<feature type="DNA-binding region" description="OmpR/PhoB-type" evidence="3">
    <location>
        <begin position="1"/>
        <end position="96"/>
    </location>
</feature>
<dbReference type="PANTHER" id="PTHR47691">
    <property type="entry name" value="REGULATOR-RELATED"/>
    <property type="match status" value="1"/>
</dbReference>
<dbReference type="InterPro" id="IPR019734">
    <property type="entry name" value="TPR_rpt"/>
</dbReference>
<comment type="similarity">
    <text evidence="1">Belongs to the AfsR/DnrI/RedD regulatory family.</text>
</comment>
<dbReference type="SUPFAM" id="SSF52540">
    <property type="entry name" value="P-loop containing nucleoside triphosphate hydrolases"/>
    <property type="match status" value="1"/>
</dbReference>
<dbReference type="InterPro" id="IPR005158">
    <property type="entry name" value="BTAD"/>
</dbReference>
<dbReference type="InterPro" id="IPR011990">
    <property type="entry name" value="TPR-like_helical_dom_sf"/>
</dbReference>
<dbReference type="Gene3D" id="1.10.10.10">
    <property type="entry name" value="Winged helix-like DNA-binding domain superfamily/Winged helix DNA-binding domain"/>
    <property type="match status" value="1"/>
</dbReference>